<feature type="transmembrane region" description="Helical" evidence="1">
    <location>
        <begin position="41"/>
        <end position="63"/>
    </location>
</feature>
<reference evidence="4 6" key="2">
    <citation type="submission" date="2017-02" db="EMBL/GenBank/DDBJ databases">
        <authorList>
            <person name="Peterson S.W."/>
        </authorList>
    </citation>
    <scope>NUCLEOTIDE SEQUENCE [LARGE SCALE GENOMIC DNA]</scope>
    <source>
        <strain evidence="4 6">DSM 9653</strain>
    </source>
</reference>
<dbReference type="STRING" id="53254.SAMN05660750_04031"/>
<evidence type="ECO:0000313" key="6">
    <source>
        <dbReference type="Proteomes" id="UP000190130"/>
    </source>
</evidence>
<dbReference type="OrthoDB" id="9806174at2"/>
<dbReference type="EMBL" id="LMAR01000033">
    <property type="protein sequence ID" value="KQK30793.1"/>
    <property type="molecule type" value="Genomic_DNA"/>
</dbReference>
<evidence type="ECO:0000313" key="5">
    <source>
        <dbReference type="Proteomes" id="UP000051562"/>
    </source>
</evidence>
<feature type="domain" description="DUF6867" evidence="2">
    <location>
        <begin position="10"/>
        <end position="113"/>
    </location>
</feature>
<feature type="transmembrane region" description="Helical" evidence="1">
    <location>
        <begin position="69"/>
        <end position="87"/>
    </location>
</feature>
<proteinExistence type="predicted"/>
<keyword evidence="1" id="KW-0812">Transmembrane</keyword>
<dbReference type="AlphaFoldDB" id="A0A0Q3M4T1"/>
<name>A0A0Q3M4T1_9HYPH</name>
<dbReference type="RefSeq" id="WP_055727954.1">
    <property type="nucleotide sequence ID" value="NZ_FUYX01000013.1"/>
</dbReference>
<dbReference type="EMBL" id="FUYX01000013">
    <property type="protein sequence ID" value="SKC07682.1"/>
    <property type="molecule type" value="Genomic_DNA"/>
</dbReference>
<evidence type="ECO:0000313" key="3">
    <source>
        <dbReference type="EMBL" id="KQK30793.1"/>
    </source>
</evidence>
<evidence type="ECO:0000313" key="4">
    <source>
        <dbReference type="EMBL" id="SKC07682.1"/>
    </source>
</evidence>
<accession>A0A0Q3M4T1</accession>
<sequence>MQGILYEEPTIWLFLLVTVIMGGWLAWMAGRAIALTWRPNWQLVVYMMILGLFVRFIHFALFQATLLTLHYYIVDCVVLLAFGFAGWRYTRAKQMTRQYHWLFERTGPFGWKPRAGVEIRPELR</sequence>
<keyword evidence="1" id="KW-1133">Transmembrane helix</keyword>
<dbReference type="Pfam" id="PF21741">
    <property type="entry name" value="DUF6867"/>
    <property type="match status" value="1"/>
</dbReference>
<keyword evidence="1" id="KW-0472">Membrane</keyword>
<gene>
    <name evidence="3" type="ORF">ARD30_12685</name>
    <name evidence="4" type="ORF">SAMN05660750_04031</name>
</gene>
<feature type="transmembrane region" description="Helical" evidence="1">
    <location>
        <begin position="12"/>
        <end position="29"/>
    </location>
</feature>
<reference evidence="3 5" key="1">
    <citation type="submission" date="2015-10" db="EMBL/GenBank/DDBJ databases">
        <title>Draft genome of Bosea thiooxidans.</title>
        <authorList>
            <person name="Wang X."/>
        </authorList>
    </citation>
    <scope>NUCLEOTIDE SEQUENCE [LARGE SCALE GENOMIC DNA]</scope>
    <source>
        <strain evidence="3 5">CGMCC 9174</strain>
    </source>
</reference>
<dbReference type="Proteomes" id="UP000190130">
    <property type="component" value="Unassembled WGS sequence"/>
</dbReference>
<dbReference type="InterPro" id="IPR049201">
    <property type="entry name" value="DUF6867"/>
</dbReference>
<dbReference type="Proteomes" id="UP000051562">
    <property type="component" value="Unassembled WGS sequence"/>
</dbReference>
<protein>
    <recommendedName>
        <fullName evidence="2">DUF6867 domain-containing protein</fullName>
    </recommendedName>
</protein>
<evidence type="ECO:0000259" key="2">
    <source>
        <dbReference type="Pfam" id="PF21741"/>
    </source>
</evidence>
<organism evidence="3 5">
    <name type="scientific">Bosea thiooxidans</name>
    <dbReference type="NCBI Taxonomy" id="53254"/>
    <lineage>
        <taxon>Bacteria</taxon>
        <taxon>Pseudomonadati</taxon>
        <taxon>Pseudomonadota</taxon>
        <taxon>Alphaproteobacteria</taxon>
        <taxon>Hyphomicrobiales</taxon>
        <taxon>Boseaceae</taxon>
        <taxon>Bosea</taxon>
    </lineage>
</organism>
<keyword evidence="5" id="KW-1185">Reference proteome</keyword>
<evidence type="ECO:0000256" key="1">
    <source>
        <dbReference type="SAM" id="Phobius"/>
    </source>
</evidence>